<evidence type="ECO:0000313" key="2">
    <source>
        <dbReference type="Proteomes" id="UP001055072"/>
    </source>
</evidence>
<dbReference type="Proteomes" id="UP001055072">
    <property type="component" value="Unassembled WGS sequence"/>
</dbReference>
<proteinExistence type="predicted"/>
<evidence type="ECO:0000313" key="1">
    <source>
        <dbReference type="EMBL" id="KAI0084839.1"/>
    </source>
</evidence>
<sequence length="180" mass="18633">MFSKSSLVIASTVLLSSLASALSIGGRSTTYLEATTLVPKNGTSALECWRFASPLSTSAGAGTAGASTLVIDNLANATYTVIPPRFEGGVHNAPHAQLVAFLSGTIHITIPTDPSAEAWVQGGINGLILALDTTGSGHNTSYPGNVETRALQIPFDEGFVPDHVVLYEGPCQIHSQVVTI</sequence>
<accession>A0ACB8TSL0</accession>
<reference evidence="1" key="1">
    <citation type="journal article" date="2021" name="Environ. Microbiol.">
        <title>Gene family expansions and transcriptome signatures uncover fungal adaptations to wood decay.</title>
        <authorList>
            <person name="Hage H."/>
            <person name="Miyauchi S."/>
            <person name="Viragh M."/>
            <person name="Drula E."/>
            <person name="Min B."/>
            <person name="Chaduli D."/>
            <person name="Navarro D."/>
            <person name="Favel A."/>
            <person name="Norest M."/>
            <person name="Lesage-Meessen L."/>
            <person name="Balint B."/>
            <person name="Merenyi Z."/>
            <person name="de Eugenio L."/>
            <person name="Morin E."/>
            <person name="Martinez A.T."/>
            <person name="Baldrian P."/>
            <person name="Stursova M."/>
            <person name="Martinez M.J."/>
            <person name="Novotny C."/>
            <person name="Magnuson J.K."/>
            <person name="Spatafora J.W."/>
            <person name="Maurice S."/>
            <person name="Pangilinan J."/>
            <person name="Andreopoulos W."/>
            <person name="LaButti K."/>
            <person name="Hundley H."/>
            <person name="Na H."/>
            <person name="Kuo A."/>
            <person name="Barry K."/>
            <person name="Lipzen A."/>
            <person name="Henrissat B."/>
            <person name="Riley R."/>
            <person name="Ahrendt S."/>
            <person name="Nagy L.G."/>
            <person name="Grigoriev I.V."/>
            <person name="Martin F."/>
            <person name="Rosso M.N."/>
        </authorList>
    </citation>
    <scope>NUCLEOTIDE SEQUENCE</scope>
    <source>
        <strain evidence="1">CBS 384.51</strain>
    </source>
</reference>
<organism evidence="1 2">
    <name type="scientific">Irpex rosettiformis</name>
    <dbReference type="NCBI Taxonomy" id="378272"/>
    <lineage>
        <taxon>Eukaryota</taxon>
        <taxon>Fungi</taxon>
        <taxon>Dikarya</taxon>
        <taxon>Basidiomycota</taxon>
        <taxon>Agaricomycotina</taxon>
        <taxon>Agaricomycetes</taxon>
        <taxon>Polyporales</taxon>
        <taxon>Irpicaceae</taxon>
        <taxon>Irpex</taxon>
    </lineage>
</organism>
<gene>
    <name evidence="1" type="ORF">BDY19DRAFT_909581</name>
</gene>
<dbReference type="EMBL" id="MU274938">
    <property type="protein sequence ID" value="KAI0084839.1"/>
    <property type="molecule type" value="Genomic_DNA"/>
</dbReference>
<protein>
    <submittedName>
        <fullName evidence="1">Uncharacterized protein</fullName>
    </submittedName>
</protein>
<comment type="caution">
    <text evidence="1">The sequence shown here is derived from an EMBL/GenBank/DDBJ whole genome shotgun (WGS) entry which is preliminary data.</text>
</comment>
<keyword evidence="2" id="KW-1185">Reference proteome</keyword>
<name>A0ACB8TSL0_9APHY</name>